<feature type="transmembrane region" description="Helical" evidence="7">
    <location>
        <begin position="96"/>
        <end position="114"/>
    </location>
</feature>
<protein>
    <submittedName>
        <fullName evidence="9">Predicted protein</fullName>
    </submittedName>
</protein>
<feature type="compositionally biased region" description="Polar residues" evidence="6">
    <location>
        <begin position="317"/>
        <end position="334"/>
    </location>
</feature>
<gene>
    <name evidence="9" type="ORF">LACBIDRAFT_313233</name>
</gene>
<dbReference type="GO" id="GO:0016020">
    <property type="term" value="C:membrane"/>
    <property type="evidence" value="ECO:0007669"/>
    <property type="project" value="UniProtKB-SubCell"/>
</dbReference>
<evidence type="ECO:0000256" key="1">
    <source>
        <dbReference type="ARBA" id="ARBA00004141"/>
    </source>
</evidence>
<feature type="transmembrane region" description="Helical" evidence="7">
    <location>
        <begin position="30"/>
        <end position="52"/>
    </location>
</feature>
<dbReference type="PANTHER" id="PTHR33048:SF19">
    <property type="entry name" value="MEMBRANE PROTEIN PTH11-LIKE, PUTATIVE (AFU_ORTHOLOGUE AFUA_1G14080)-RELATED"/>
    <property type="match status" value="1"/>
</dbReference>
<keyword evidence="10" id="KW-1185">Reference proteome</keyword>
<reference evidence="9 10" key="1">
    <citation type="journal article" date="2008" name="Nature">
        <title>The genome of Laccaria bicolor provides insights into mycorrhizal symbiosis.</title>
        <authorList>
            <person name="Martin F."/>
            <person name="Aerts A."/>
            <person name="Ahren D."/>
            <person name="Brun A."/>
            <person name="Danchin E.G.J."/>
            <person name="Duchaussoy F."/>
            <person name="Gibon J."/>
            <person name="Kohler A."/>
            <person name="Lindquist E."/>
            <person name="Pereda V."/>
            <person name="Salamov A."/>
            <person name="Shapiro H.J."/>
            <person name="Wuyts J."/>
            <person name="Blaudez D."/>
            <person name="Buee M."/>
            <person name="Brokstein P."/>
            <person name="Canbaeck B."/>
            <person name="Cohen D."/>
            <person name="Courty P.E."/>
            <person name="Coutinho P.M."/>
            <person name="Delaruelle C."/>
            <person name="Detter J.C."/>
            <person name="Deveau A."/>
            <person name="DiFazio S."/>
            <person name="Duplessis S."/>
            <person name="Fraissinet-Tachet L."/>
            <person name="Lucic E."/>
            <person name="Frey-Klett P."/>
            <person name="Fourrey C."/>
            <person name="Feussner I."/>
            <person name="Gay G."/>
            <person name="Grimwood J."/>
            <person name="Hoegger P.J."/>
            <person name="Jain P."/>
            <person name="Kilaru S."/>
            <person name="Labbe J."/>
            <person name="Lin Y.C."/>
            <person name="Legue V."/>
            <person name="Le Tacon F."/>
            <person name="Marmeisse R."/>
            <person name="Melayah D."/>
            <person name="Montanini B."/>
            <person name="Muratet M."/>
            <person name="Nehls U."/>
            <person name="Niculita-Hirzel H."/>
            <person name="Oudot-Le Secq M.P."/>
            <person name="Peter M."/>
            <person name="Quesneville H."/>
            <person name="Rajashekar B."/>
            <person name="Reich M."/>
            <person name="Rouhier N."/>
            <person name="Schmutz J."/>
            <person name="Yin T."/>
            <person name="Chalot M."/>
            <person name="Henrissat B."/>
            <person name="Kuees U."/>
            <person name="Lucas S."/>
            <person name="Van de Peer Y."/>
            <person name="Podila G.K."/>
            <person name="Polle A."/>
            <person name="Pukkila P.J."/>
            <person name="Richardson P.M."/>
            <person name="Rouze P."/>
            <person name="Sanders I.R."/>
            <person name="Stajich J.E."/>
            <person name="Tunlid A."/>
            <person name="Tuskan G."/>
            <person name="Grigoriev I.V."/>
        </authorList>
    </citation>
    <scope>NUCLEOTIDE SEQUENCE [LARGE SCALE GENOMIC DNA]</scope>
    <source>
        <strain evidence="10">S238N-H82 / ATCC MYA-4686</strain>
    </source>
</reference>
<feature type="transmembrane region" description="Helical" evidence="7">
    <location>
        <begin position="247"/>
        <end position="274"/>
    </location>
</feature>
<keyword evidence="2 7" id="KW-0812">Transmembrane</keyword>
<feature type="compositionally biased region" description="Basic and acidic residues" evidence="6">
    <location>
        <begin position="289"/>
        <end position="313"/>
    </location>
</feature>
<evidence type="ECO:0000256" key="7">
    <source>
        <dbReference type="SAM" id="Phobius"/>
    </source>
</evidence>
<feature type="transmembrane region" description="Helical" evidence="7">
    <location>
        <begin position="176"/>
        <end position="197"/>
    </location>
</feature>
<sequence>MPQQPWMGTSRQRVKSAPSLTFTDCTFSPINLVFLTVLHSVALLSTIFRVAQRWSASRLWWDDFLLLLPLGLDATYLASLWVLYHRSFVYDSDKGIIDSFWFTTLLWFLIIWSCRTSLALSMARIFPPGHHSRRASLTLASYLVLTFTVCVVALSVACRTGNKLMFQGESCIKAAVMSTSLDLSGDTLLTLFPLITFWRVRLPQTQRCLILITFSASFTTLIASITFCVLLYGSIKGNFNLGSSDGFIITMTAHIEATTSMIVCNLVVVAAFFYRIFRRGPDPEAVEESTEKSEETLNTHLPRSDEPNTRIEFTEISDPTWTSLEQRSGPSSGTFEVASDRHQTNFRSIVER</sequence>
<dbReference type="PANTHER" id="PTHR33048">
    <property type="entry name" value="PTH11-LIKE INTEGRAL MEMBRANE PROTEIN (AFU_ORTHOLOGUE AFUA_5G11245)"/>
    <property type="match status" value="1"/>
</dbReference>
<evidence type="ECO:0000259" key="8">
    <source>
        <dbReference type="Pfam" id="PF20684"/>
    </source>
</evidence>
<name>B0DXU7_LACBS</name>
<feature type="region of interest" description="Disordered" evidence="6">
    <location>
        <begin position="284"/>
        <end position="352"/>
    </location>
</feature>
<dbReference type="GeneID" id="6084393"/>
<dbReference type="HOGENOM" id="CLU_052841_2_0_1"/>
<dbReference type="Proteomes" id="UP000001194">
    <property type="component" value="Unassembled WGS sequence"/>
</dbReference>
<dbReference type="RefSeq" id="XP_001888802.1">
    <property type="nucleotide sequence ID" value="XM_001888767.1"/>
</dbReference>
<organism evidence="10">
    <name type="scientific">Laccaria bicolor (strain S238N-H82 / ATCC MYA-4686)</name>
    <name type="common">Bicoloured deceiver</name>
    <name type="synonym">Laccaria laccata var. bicolor</name>
    <dbReference type="NCBI Taxonomy" id="486041"/>
    <lineage>
        <taxon>Eukaryota</taxon>
        <taxon>Fungi</taxon>
        <taxon>Dikarya</taxon>
        <taxon>Basidiomycota</taxon>
        <taxon>Agaricomycotina</taxon>
        <taxon>Agaricomycetes</taxon>
        <taxon>Agaricomycetidae</taxon>
        <taxon>Agaricales</taxon>
        <taxon>Agaricineae</taxon>
        <taxon>Hydnangiaceae</taxon>
        <taxon>Laccaria</taxon>
    </lineage>
</organism>
<dbReference type="KEGG" id="lbc:LACBIDRAFT_313233"/>
<accession>B0DXU7</accession>
<dbReference type="EMBL" id="DS547148">
    <property type="protein sequence ID" value="EDR00575.1"/>
    <property type="molecule type" value="Genomic_DNA"/>
</dbReference>
<feature type="transmembrane region" description="Helical" evidence="7">
    <location>
        <begin position="135"/>
        <end position="156"/>
    </location>
</feature>
<evidence type="ECO:0000256" key="5">
    <source>
        <dbReference type="ARBA" id="ARBA00038359"/>
    </source>
</evidence>
<feature type="compositionally biased region" description="Basic and acidic residues" evidence="6">
    <location>
        <begin position="338"/>
        <end position="352"/>
    </location>
</feature>
<evidence type="ECO:0000313" key="9">
    <source>
        <dbReference type="EMBL" id="EDR00575.1"/>
    </source>
</evidence>
<evidence type="ECO:0000313" key="10">
    <source>
        <dbReference type="Proteomes" id="UP000001194"/>
    </source>
</evidence>
<dbReference type="OrthoDB" id="3229610at2759"/>
<dbReference type="AlphaFoldDB" id="B0DXU7"/>
<evidence type="ECO:0000256" key="4">
    <source>
        <dbReference type="ARBA" id="ARBA00023136"/>
    </source>
</evidence>
<dbReference type="InParanoid" id="B0DXU7"/>
<feature type="domain" description="Rhodopsin" evidence="8">
    <location>
        <begin position="49"/>
        <end position="272"/>
    </location>
</feature>
<comment type="subcellular location">
    <subcellularLocation>
        <location evidence="1">Membrane</location>
        <topology evidence="1">Multi-pass membrane protein</topology>
    </subcellularLocation>
</comment>
<feature type="transmembrane region" description="Helical" evidence="7">
    <location>
        <begin position="209"/>
        <end position="235"/>
    </location>
</feature>
<comment type="similarity">
    <text evidence="5">Belongs to the SAT4 family.</text>
</comment>
<dbReference type="Pfam" id="PF20684">
    <property type="entry name" value="Fung_rhodopsin"/>
    <property type="match status" value="1"/>
</dbReference>
<proteinExistence type="inferred from homology"/>
<evidence type="ECO:0000256" key="3">
    <source>
        <dbReference type="ARBA" id="ARBA00022989"/>
    </source>
</evidence>
<keyword evidence="4 7" id="KW-0472">Membrane</keyword>
<dbReference type="STRING" id="486041.B0DXU7"/>
<keyword evidence="3 7" id="KW-1133">Transmembrane helix</keyword>
<feature type="transmembrane region" description="Helical" evidence="7">
    <location>
        <begin position="64"/>
        <end position="84"/>
    </location>
</feature>
<evidence type="ECO:0000256" key="6">
    <source>
        <dbReference type="SAM" id="MobiDB-lite"/>
    </source>
</evidence>
<dbReference type="InterPro" id="IPR049326">
    <property type="entry name" value="Rhodopsin_dom_fungi"/>
</dbReference>
<evidence type="ECO:0000256" key="2">
    <source>
        <dbReference type="ARBA" id="ARBA00022692"/>
    </source>
</evidence>
<dbReference type="InterPro" id="IPR052337">
    <property type="entry name" value="SAT4-like"/>
</dbReference>